<evidence type="ECO:0000313" key="3">
    <source>
        <dbReference type="EMBL" id="KAK3884413.1"/>
    </source>
</evidence>
<dbReference type="AlphaFoldDB" id="A0AAE1G121"/>
<keyword evidence="4" id="KW-1185">Reference proteome</keyword>
<feature type="coiled-coil region" evidence="1">
    <location>
        <begin position="161"/>
        <end position="195"/>
    </location>
</feature>
<proteinExistence type="predicted"/>
<reference evidence="3" key="1">
    <citation type="submission" date="2023-10" db="EMBL/GenBank/DDBJ databases">
        <title>Genome assemblies of two species of porcelain crab, Petrolisthes cinctipes and Petrolisthes manimaculis (Anomura: Porcellanidae).</title>
        <authorList>
            <person name="Angst P."/>
        </authorList>
    </citation>
    <scope>NUCLEOTIDE SEQUENCE</scope>
    <source>
        <strain evidence="3">PB745_01</strain>
        <tissue evidence="3">Gill</tissue>
    </source>
</reference>
<evidence type="ECO:0000256" key="2">
    <source>
        <dbReference type="SAM" id="MobiDB-lite"/>
    </source>
</evidence>
<feature type="region of interest" description="Disordered" evidence="2">
    <location>
        <begin position="267"/>
        <end position="298"/>
    </location>
</feature>
<feature type="compositionally biased region" description="Basic and acidic residues" evidence="2">
    <location>
        <begin position="348"/>
        <end position="359"/>
    </location>
</feature>
<feature type="region of interest" description="Disordered" evidence="2">
    <location>
        <begin position="348"/>
        <end position="368"/>
    </location>
</feature>
<gene>
    <name evidence="3" type="ORF">Pcinc_011316</name>
</gene>
<evidence type="ECO:0000256" key="1">
    <source>
        <dbReference type="SAM" id="Coils"/>
    </source>
</evidence>
<dbReference type="EMBL" id="JAWQEG010000885">
    <property type="protein sequence ID" value="KAK3884413.1"/>
    <property type="molecule type" value="Genomic_DNA"/>
</dbReference>
<keyword evidence="1" id="KW-0175">Coiled coil</keyword>
<organism evidence="3 4">
    <name type="scientific">Petrolisthes cinctipes</name>
    <name type="common">Flat porcelain crab</name>
    <dbReference type="NCBI Taxonomy" id="88211"/>
    <lineage>
        <taxon>Eukaryota</taxon>
        <taxon>Metazoa</taxon>
        <taxon>Ecdysozoa</taxon>
        <taxon>Arthropoda</taxon>
        <taxon>Crustacea</taxon>
        <taxon>Multicrustacea</taxon>
        <taxon>Malacostraca</taxon>
        <taxon>Eumalacostraca</taxon>
        <taxon>Eucarida</taxon>
        <taxon>Decapoda</taxon>
        <taxon>Pleocyemata</taxon>
        <taxon>Anomura</taxon>
        <taxon>Galatheoidea</taxon>
        <taxon>Porcellanidae</taxon>
        <taxon>Petrolisthes</taxon>
    </lineage>
</organism>
<protein>
    <submittedName>
        <fullName evidence="3">Uncharacterized protein</fullName>
    </submittedName>
</protein>
<comment type="caution">
    <text evidence="3">The sequence shown here is derived from an EMBL/GenBank/DDBJ whole genome shotgun (WGS) entry which is preliminary data.</text>
</comment>
<evidence type="ECO:0000313" key="4">
    <source>
        <dbReference type="Proteomes" id="UP001286313"/>
    </source>
</evidence>
<feature type="compositionally biased region" description="Polar residues" evidence="2">
    <location>
        <begin position="272"/>
        <end position="283"/>
    </location>
</feature>
<sequence>MRARFESDQFEANRQDGWKKLKQNAIPTKFSYHPQPGHRKVPMKELIHEEPLCLKTDMCIGHDHVYVKRSTDGCKMGGQEMGEVKGNNEASKVEAVVNQVIIAGVLTLQQKIHMSMTNQVPPQQVTLEDKSVDTLPPASPTLLKNKDILTAHQIMISTTPVDLHLIKIRKLQAEVEELQSQLQKKEAKNQALIKTMSLLWNPDQISALCRTTTRGKKWSEDTLEKSAELQFTCGSKGYEDLLDLGFPLPSLRTLRRHLEGNFRGAELKDSESCNGNSDRQSAEAQVGEEDVTWSGEEGALGGSRQIDLCQPNCGRIKTKVVGEKISEEMLIYRSRHYHLHCEVDASKINSEKKSTNRAEDMEEREVEQ</sequence>
<accession>A0AAE1G121</accession>
<dbReference type="Proteomes" id="UP001286313">
    <property type="component" value="Unassembled WGS sequence"/>
</dbReference>
<name>A0AAE1G121_PETCI</name>